<dbReference type="AlphaFoldDB" id="F8NEB0"/>
<organism>
    <name type="scientific">Serpula lacrymans var. lacrymans (strain S7.9)</name>
    <name type="common">Dry rot fungus</name>
    <dbReference type="NCBI Taxonomy" id="578457"/>
    <lineage>
        <taxon>Eukaryota</taxon>
        <taxon>Fungi</taxon>
        <taxon>Dikarya</taxon>
        <taxon>Basidiomycota</taxon>
        <taxon>Agaricomycotina</taxon>
        <taxon>Agaricomycetes</taxon>
        <taxon>Agaricomycetidae</taxon>
        <taxon>Boletales</taxon>
        <taxon>Coniophorineae</taxon>
        <taxon>Serpulaceae</taxon>
        <taxon>Serpula</taxon>
    </lineage>
</organism>
<dbReference type="RefSeq" id="XP_007312376.1">
    <property type="nucleotide sequence ID" value="XM_007312314.1"/>
</dbReference>
<dbReference type="KEGG" id="sla:SERLADRAFT_432059"/>
<reference evidence="1" key="1">
    <citation type="submission" date="2011-04" db="EMBL/GenBank/DDBJ databases">
        <title>Evolution of plant cell wall degrading machinery underlies the functional diversity of forest fungi.</title>
        <authorList>
            <consortium name="US DOE Joint Genome Institute (JGI-PGF)"/>
            <person name="Eastwood D.C."/>
            <person name="Floudas D."/>
            <person name="Binder M."/>
            <person name="Majcherczyk A."/>
            <person name="Schneider P."/>
            <person name="Aerts A."/>
            <person name="Asiegbu F.O."/>
            <person name="Baker S.E."/>
            <person name="Barry K."/>
            <person name="Bendiksby M."/>
            <person name="Blumentritt M."/>
            <person name="Coutinho P.M."/>
            <person name="Cullen D."/>
            <person name="Cullen D."/>
            <person name="Gathman A."/>
            <person name="Goodell B."/>
            <person name="Henrissat B."/>
            <person name="Ihrmark K."/>
            <person name="Kauserud H."/>
            <person name="Kohler A."/>
            <person name="LaButti K."/>
            <person name="Lapidus A."/>
            <person name="Lavin J.L."/>
            <person name="Lee Y.-H."/>
            <person name="Lindquist E."/>
            <person name="Lilly W."/>
            <person name="Lucas S."/>
            <person name="Morin E."/>
            <person name="Murat C."/>
            <person name="Oguiza J.A."/>
            <person name="Park J."/>
            <person name="Pisabarro A.G."/>
            <person name="Riley R."/>
            <person name="Rosling A."/>
            <person name="Salamov A."/>
            <person name="Schmidt O."/>
            <person name="Schmutz J."/>
            <person name="Skrede I."/>
            <person name="Stenlid J."/>
            <person name="Wiebenga A."/>
            <person name="Xie X."/>
            <person name="Kues U."/>
            <person name="Hibbett D.S."/>
            <person name="Hoffmeister D."/>
            <person name="Hogberg N."/>
            <person name="Martin F."/>
            <person name="Grigoriev I.V."/>
            <person name="Watkinson S.C."/>
        </authorList>
    </citation>
    <scope>NUCLEOTIDE SEQUENCE</scope>
    <source>
        <strain evidence="1">S7.9</strain>
    </source>
</reference>
<dbReference type="Proteomes" id="UP000008064">
    <property type="component" value="Unassembled WGS sequence"/>
</dbReference>
<dbReference type="HOGENOM" id="CLU_152106_0_0_1"/>
<evidence type="ECO:0000313" key="1">
    <source>
        <dbReference type="EMBL" id="EGO30492.1"/>
    </source>
</evidence>
<dbReference type="EMBL" id="GL945428">
    <property type="protein sequence ID" value="EGO30492.1"/>
    <property type="molecule type" value="Genomic_DNA"/>
</dbReference>
<gene>
    <name evidence="1" type="ORF">SERLADRAFT_432059</name>
</gene>
<accession>F8NEB0</accession>
<protein>
    <submittedName>
        <fullName evidence="1">Uncharacterized protein</fullName>
    </submittedName>
</protein>
<proteinExistence type="predicted"/>
<dbReference type="OrthoDB" id="2636278at2759"/>
<name>F8NEB0_SERL9</name>
<sequence>MAAYHILRKSRLPPDITQNAPLDDSIDPALFSPSKRVRIMTASLAKTASGSCFVSKALVTSSSLITKPVLKGPPDIPISKWSLVAPTASVSKMLHNDLKLYASKPRDSLMLAKQHVQGRDTIIEGAHAQLVIQDVFTIKQG</sequence>
<dbReference type="GeneID" id="18813901"/>